<dbReference type="EMBL" id="CP002521">
    <property type="protein sequence ID" value="ADX47387.1"/>
    <property type="molecule type" value="Genomic_DNA"/>
</dbReference>
<dbReference type="SUPFAM" id="SSF110997">
    <property type="entry name" value="Sporulation related repeat"/>
    <property type="match status" value="1"/>
</dbReference>
<dbReference type="InterPro" id="IPR036680">
    <property type="entry name" value="SPOR-like_sf"/>
</dbReference>
<dbReference type="Proteomes" id="UP000002482">
    <property type="component" value="Chromosome"/>
</dbReference>
<gene>
    <name evidence="4" type="ordered locus">Acav_3486</name>
</gene>
<evidence type="ECO:0000313" key="4">
    <source>
        <dbReference type="EMBL" id="ADX47387.1"/>
    </source>
</evidence>
<dbReference type="Gene3D" id="3.30.70.1070">
    <property type="entry name" value="Sporulation related repeat"/>
    <property type="match status" value="1"/>
</dbReference>
<feature type="region of interest" description="Disordered" evidence="1">
    <location>
        <begin position="193"/>
        <end position="384"/>
    </location>
</feature>
<evidence type="ECO:0000256" key="2">
    <source>
        <dbReference type="SAM" id="Phobius"/>
    </source>
</evidence>
<evidence type="ECO:0000259" key="3">
    <source>
        <dbReference type="PROSITE" id="PS51724"/>
    </source>
</evidence>
<keyword evidence="2" id="KW-0472">Membrane</keyword>
<reference evidence="4" key="1">
    <citation type="submission" date="2011-02" db="EMBL/GenBank/DDBJ databases">
        <title>Complete sequence of Acidovorax avenae subsp. avenae ATCC 19860.</title>
        <authorList>
            <consortium name="US DOE Joint Genome Institute"/>
            <person name="Lucas S."/>
            <person name="Copeland A."/>
            <person name="Lapidus A."/>
            <person name="Cheng J.-F."/>
            <person name="Goodwin L."/>
            <person name="Pitluck S."/>
            <person name="Chertkov O."/>
            <person name="Held B."/>
            <person name="Detter J.C."/>
            <person name="Han C."/>
            <person name="Tapia R."/>
            <person name="Land M."/>
            <person name="Hauser L."/>
            <person name="Kyrpides N."/>
            <person name="Ivanova N."/>
            <person name="Ovchinnikova G."/>
            <person name="Pagani I."/>
            <person name="Gordon S."/>
            <person name="Woyke T."/>
        </authorList>
    </citation>
    <scope>NUCLEOTIDE SEQUENCE</scope>
    <source>
        <strain evidence="4">ATCC 19860</strain>
    </source>
</reference>
<feature type="compositionally biased region" description="Low complexity" evidence="1">
    <location>
        <begin position="229"/>
        <end position="378"/>
    </location>
</feature>
<dbReference type="InterPro" id="IPR007730">
    <property type="entry name" value="SPOR-like_dom"/>
</dbReference>
<evidence type="ECO:0000313" key="5">
    <source>
        <dbReference type="Proteomes" id="UP000002482"/>
    </source>
</evidence>
<dbReference type="AlphaFoldDB" id="F0QBM8"/>
<keyword evidence="5" id="KW-1185">Reference proteome</keyword>
<feature type="transmembrane region" description="Helical" evidence="2">
    <location>
        <begin position="106"/>
        <end position="129"/>
    </location>
</feature>
<dbReference type="PROSITE" id="PS51724">
    <property type="entry name" value="SPOR"/>
    <property type="match status" value="1"/>
</dbReference>
<feature type="transmembrane region" description="Helical" evidence="2">
    <location>
        <begin position="164"/>
        <end position="184"/>
    </location>
</feature>
<keyword evidence="2" id="KW-1133">Transmembrane helix</keyword>
<dbReference type="Pfam" id="PF05036">
    <property type="entry name" value="SPOR"/>
    <property type="match status" value="1"/>
</dbReference>
<dbReference type="KEGG" id="aaa:Acav_3486"/>
<dbReference type="GeneID" id="34235862"/>
<dbReference type="GO" id="GO:0042834">
    <property type="term" value="F:peptidoglycan binding"/>
    <property type="evidence" value="ECO:0007669"/>
    <property type="project" value="InterPro"/>
</dbReference>
<name>F0QBM8_PARA1</name>
<proteinExistence type="predicted"/>
<evidence type="ECO:0000256" key="1">
    <source>
        <dbReference type="SAM" id="MobiDB-lite"/>
    </source>
</evidence>
<feature type="transmembrane region" description="Helical" evidence="2">
    <location>
        <begin position="73"/>
        <end position="94"/>
    </location>
</feature>
<dbReference type="HOGENOM" id="CLU_711135_0_0_4"/>
<feature type="domain" description="SPOR" evidence="3">
    <location>
        <begin position="385"/>
        <end position="467"/>
    </location>
</feature>
<sequence length="467" mass="46036">MSAPSAYAVTAATTARRSTESTMAALYRAALGPIGAARYLPAFERFDEAGRTLPGWNWAAALLTLNWMVFRQLWSAALVYVAALEGLALLAVGVGRYTGTWPLPVLAGLGLAVLLAATVIPGLYGNAIVHGEIRKRITKALAASATLAQAQERLEENAPTQRRLIWIGAANAVLALLMAALLLFQPDLSAMGPSSAAHAPPAAAEGPRASASTAQAPASDAPPLLPGDASAAGTAGPASVPVAAAPTSAPSAAEPTDGASRPSAPSVQASASASSGAAAPPSSSPAATSLPTPPRQTASAAPRATASPAPAASSASPAVVPASAASSASSPTVPGNASARSPAASAPASARPVQAPASAASRRTAAPTASRPAAPATADRTDSAAVPARKLYINVGLFAEPANAQRAHGMLRGAGIPASTQPVTAADGRELLRVRAGPFTSASQANAAAARIRALGLETSAAAAQRP</sequence>
<feature type="compositionally biased region" description="Low complexity" evidence="1">
    <location>
        <begin position="193"/>
        <end position="214"/>
    </location>
</feature>
<dbReference type="RefSeq" id="WP_013595873.1">
    <property type="nucleotide sequence ID" value="NC_015138.1"/>
</dbReference>
<protein>
    <submittedName>
        <fullName evidence="4">Sporulation domain-containing protein</fullName>
    </submittedName>
</protein>
<keyword evidence="2" id="KW-0812">Transmembrane</keyword>
<organism evidence="4 5">
    <name type="scientific">Paracidovorax avenae (strain ATCC 19860 / DSM 7227 / CCUG 15838 / JCM 20985 / LMG 2117 / NCPPB 1011)</name>
    <name type="common">Acidovorax avenae</name>
    <dbReference type="NCBI Taxonomy" id="643561"/>
    <lineage>
        <taxon>Bacteria</taxon>
        <taxon>Pseudomonadati</taxon>
        <taxon>Pseudomonadota</taxon>
        <taxon>Betaproteobacteria</taxon>
        <taxon>Burkholderiales</taxon>
        <taxon>Comamonadaceae</taxon>
        <taxon>Paracidovorax</taxon>
    </lineage>
</organism>
<accession>F0QBM8</accession>
<dbReference type="OrthoDB" id="8912395at2"/>